<keyword evidence="2 5" id="KW-0812">Transmembrane</keyword>
<dbReference type="Proteomes" id="UP001254848">
    <property type="component" value="Unassembled WGS sequence"/>
</dbReference>
<feature type="transmembrane region" description="Helical" evidence="5">
    <location>
        <begin position="69"/>
        <end position="92"/>
    </location>
</feature>
<comment type="caution">
    <text evidence="6">The sequence shown here is derived from an EMBL/GenBank/DDBJ whole genome shotgun (WGS) entry which is preliminary data.</text>
</comment>
<protein>
    <submittedName>
        <fullName evidence="6">Isoprenylcysteine carboxylmethyltransferase family protein</fullName>
        <ecNumber evidence="6">2.1.1.100</ecNumber>
        <ecNumber evidence="6">2.1.1.334</ecNumber>
    </submittedName>
</protein>
<dbReference type="InterPro" id="IPR007269">
    <property type="entry name" value="ICMT_MeTrfase"/>
</dbReference>
<dbReference type="PANTHER" id="PTHR43847:SF1">
    <property type="entry name" value="BLL3993 PROTEIN"/>
    <property type="match status" value="1"/>
</dbReference>
<dbReference type="PANTHER" id="PTHR43847">
    <property type="entry name" value="BLL3993 PROTEIN"/>
    <property type="match status" value="1"/>
</dbReference>
<dbReference type="RefSeq" id="WP_413782112.1">
    <property type="nucleotide sequence ID" value="NZ_JAUOZS010000001.1"/>
</dbReference>
<evidence type="ECO:0000256" key="2">
    <source>
        <dbReference type="ARBA" id="ARBA00022692"/>
    </source>
</evidence>
<feature type="transmembrane region" description="Helical" evidence="5">
    <location>
        <begin position="6"/>
        <end position="24"/>
    </location>
</feature>
<dbReference type="EMBL" id="JAUOZS010000001">
    <property type="protein sequence ID" value="MDT8903663.1"/>
    <property type="molecule type" value="Genomic_DNA"/>
</dbReference>
<keyword evidence="3 5" id="KW-1133">Transmembrane helix</keyword>
<dbReference type="Pfam" id="PF04140">
    <property type="entry name" value="ICMT"/>
    <property type="match status" value="1"/>
</dbReference>
<evidence type="ECO:0000256" key="4">
    <source>
        <dbReference type="ARBA" id="ARBA00023136"/>
    </source>
</evidence>
<feature type="transmembrane region" description="Helical" evidence="5">
    <location>
        <begin position="36"/>
        <end position="54"/>
    </location>
</feature>
<feature type="transmembrane region" description="Helical" evidence="5">
    <location>
        <begin position="153"/>
        <end position="182"/>
    </location>
</feature>
<evidence type="ECO:0000256" key="5">
    <source>
        <dbReference type="SAM" id="Phobius"/>
    </source>
</evidence>
<name>A0ABU3P565_9FIRM</name>
<accession>A0ABU3P565</accession>
<dbReference type="GO" id="GO:0004671">
    <property type="term" value="F:protein C-terminal S-isoprenylcysteine carboxyl O-methyltransferase activity"/>
    <property type="evidence" value="ECO:0007669"/>
    <property type="project" value="UniProtKB-EC"/>
</dbReference>
<evidence type="ECO:0000313" key="7">
    <source>
        <dbReference type="Proteomes" id="UP001254848"/>
    </source>
</evidence>
<dbReference type="EC" id="2.1.1.334" evidence="6"/>
<keyword evidence="6" id="KW-0808">Transferase</keyword>
<proteinExistence type="predicted"/>
<dbReference type="GO" id="GO:0032259">
    <property type="term" value="P:methylation"/>
    <property type="evidence" value="ECO:0007669"/>
    <property type="project" value="UniProtKB-KW"/>
</dbReference>
<feature type="transmembrane region" description="Helical" evidence="5">
    <location>
        <begin position="104"/>
        <end position="121"/>
    </location>
</feature>
<evidence type="ECO:0000256" key="3">
    <source>
        <dbReference type="ARBA" id="ARBA00022989"/>
    </source>
</evidence>
<keyword evidence="7" id="KW-1185">Reference proteome</keyword>
<dbReference type="Gene3D" id="1.20.120.1630">
    <property type="match status" value="1"/>
</dbReference>
<dbReference type="InterPro" id="IPR052527">
    <property type="entry name" value="Metal_cation-efflux_comp"/>
</dbReference>
<gene>
    <name evidence="6" type="ORF">Q4T40_20745</name>
</gene>
<comment type="subcellular location">
    <subcellularLocation>
        <location evidence="1">Membrane</location>
        <topology evidence="1">Multi-pass membrane protein</topology>
    </subcellularLocation>
</comment>
<evidence type="ECO:0000313" key="6">
    <source>
        <dbReference type="EMBL" id="MDT8903663.1"/>
    </source>
</evidence>
<dbReference type="EC" id="2.1.1.100" evidence="6"/>
<keyword evidence="6" id="KW-0489">Methyltransferase</keyword>
<sequence>MSANHIRYTANAVITVFCLLVVLARLASLPASGRHLLWGGVAVVVSLLDIYFLVKSSFNRPKDIDTSPYGFLLGVVGSLGFVGSAVAIGYPVPDFPLAPSLRQAGGVVALLPYPFILWALLCLKDCLTVLPEAHGVVAHGIYKYSRHPLYMCYIVWAAANIMMFPSLPMIAVSVAHIAILVLRLKREEKLLLATFPEYRDYHRRTGLVGSLRFRLLLGE</sequence>
<evidence type="ECO:0000256" key="1">
    <source>
        <dbReference type="ARBA" id="ARBA00004141"/>
    </source>
</evidence>
<keyword evidence="4 5" id="KW-0472">Membrane</keyword>
<reference evidence="6 7" key="1">
    <citation type="submission" date="2023-07" db="EMBL/GenBank/DDBJ databases">
        <title>The novel representative of Negativicutes class, Anaeroselena agilis gen. nov. sp. nov.</title>
        <authorList>
            <person name="Prokofeva M.I."/>
            <person name="Elcheninov A.G."/>
            <person name="Klyukina A."/>
            <person name="Kublanov I.V."/>
            <person name="Frolov E.N."/>
            <person name="Podosokorskaya O.A."/>
        </authorList>
    </citation>
    <scope>NUCLEOTIDE SEQUENCE [LARGE SCALE GENOMIC DNA]</scope>
    <source>
        <strain evidence="6 7">4137-cl</strain>
    </source>
</reference>
<organism evidence="6 7">
    <name type="scientific">Anaeroselena agilis</name>
    <dbReference type="NCBI Taxonomy" id="3063788"/>
    <lineage>
        <taxon>Bacteria</taxon>
        <taxon>Bacillati</taxon>
        <taxon>Bacillota</taxon>
        <taxon>Negativicutes</taxon>
        <taxon>Acetonemataceae</taxon>
        <taxon>Anaeroselena</taxon>
    </lineage>
</organism>